<dbReference type="InterPro" id="IPR036935">
    <property type="entry name" value="Ribosomal_bL9_N_sf"/>
</dbReference>
<keyword evidence="2 7" id="KW-0699">rRNA-binding</keyword>
<dbReference type="InterPro" id="IPR009027">
    <property type="entry name" value="Ribosomal_bL9/RNase_H1_N"/>
</dbReference>
<dbReference type="SUPFAM" id="SSF55658">
    <property type="entry name" value="L9 N-domain-like"/>
    <property type="match status" value="1"/>
</dbReference>
<evidence type="ECO:0000259" key="8">
    <source>
        <dbReference type="PROSITE" id="PS00651"/>
    </source>
</evidence>
<evidence type="ECO:0000256" key="2">
    <source>
        <dbReference type="ARBA" id="ARBA00022730"/>
    </source>
</evidence>
<reference evidence="10" key="1">
    <citation type="submission" date="2018-09" db="EMBL/GenBank/DDBJ databases">
        <authorList>
            <person name="Manzano-Marin A."/>
            <person name="Manzano-Marin A."/>
        </authorList>
    </citation>
    <scope>NUCLEOTIDE SEQUENCE [LARGE SCALE GENOMIC DNA]</scope>
    <source>
        <strain evidence="10">BuCistrobi</strain>
    </source>
</reference>
<dbReference type="Gene3D" id="3.40.5.10">
    <property type="entry name" value="Ribosomal protein L9, N-terminal domain"/>
    <property type="match status" value="1"/>
</dbReference>
<dbReference type="PANTHER" id="PTHR21368">
    <property type="entry name" value="50S RIBOSOMAL PROTEIN L9"/>
    <property type="match status" value="1"/>
</dbReference>
<dbReference type="GO" id="GO:0019843">
    <property type="term" value="F:rRNA binding"/>
    <property type="evidence" value="ECO:0007669"/>
    <property type="project" value="UniProtKB-UniRule"/>
</dbReference>
<protein>
    <recommendedName>
        <fullName evidence="6 7">Large ribosomal subunit protein bL9</fullName>
    </recommendedName>
</protein>
<dbReference type="NCBIfam" id="TIGR00158">
    <property type="entry name" value="L9"/>
    <property type="match status" value="1"/>
</dbReference>
<dbReference type="SUPFAM" id="SSF55653">
    <property type="entry name" value="Ribosomal protein L9 C-domain"/>
    <property type="match status" value="1"/>
</dbReference>
<dbReference type="Pfam" id="PF03948">
    <property type="entry name" value="Ribosomal_L9_C"/>
    <property type="match status" value="1"/>
</dbReference>
<dbReference type="Pfam" id="PF01281">
    <property type="entry name" value="Ribosomal_L9_N"/>
    <property type="match status" value="1"/>
</dbReference>
<dbReference type="RefSeq" id="WP_158349233.1">
    <property type="nucleotide sequence ID" value="NZ_LR025085.1"/>
</dbReference>
<evidence type="ECO:0000256" key="3">
    <source>
        <dbReference type="ARBA" id="ARBA00022884"/>
    </source>
</evidence>
<evidence type="ECO:0000313" key="9">
    <source>
        <dbReference type="EMBL" id="VAX76877.1"/>
    </source>
</evidence>
<dbReference type="PROSITE" id="PS00651">
    <property type="entry name" value="RIBOSOMAL_L9"/>
    <property type="match status" value="1"/>
</dbReference>
<keyword evidence="5 7" id="KW-0687">Ribonucleoprotein</keyword>
<dbReference type="GO" id="GO:1990904">
    <property type="term" value="C:ribonucleoprotein complex"/>
    <property type="evidence" value="ECO:0007669"/>
    <property type="project" value="UniProtKB-KW"/>
</dbReference>
<dbReference type="HAMAP" id="MF_00503">
    <property type="entry name" value="Ribosomal_bL9"/>
    <property type="match status" value="1"/>
</dbReference>
<dbReference type="STRING" id="1921549.GCA_900128825_00380"/>
<dbReference type="InterPro" id="IPR036791">
    <property type="entry name" value="Ribosomal_bL9_C_sf"/>
</dbReference>
<dbReference type="Proteomes" id="UP000271849">
    <property type="component" value="Chromosome"/>
</dbReference>
<comment type="function">
    <text evidence="7">Binds to the 23S rRNA.</text>
</comment>
<dbReference type="InterPro" id="IPR000244">
    <property type="entry name" value="Ribosomal_bL9"/>
</dbReference>
<gene>
    <name evidence="7 9" type="primary">rplI</name>
    <name evidence="9" type="ORF">BUCINSTRO3249_0380</name>
</gene>
<evidence type="ECO:0000256" key="1">
    <source>
        <dbReference type="ARBA" id="ARBA00010605"/>
    </source>
</evidence>
<dbReference type="OrthoDB" id="9788336at2"/>
<dbReference type="GO" id="GO:0006412">
    <property type="term" value="P:translation"/>
    <property type="evidence" value="ECO:0007669"/>
    <property type="project" value="UniProtKB-UniRule"/>
</dbReference>
<feature type="domain" description="Ribosomal protein L9" evidence="8">
    <location>
        <begin position="13"/>
        <end position="40"/>
    </location>
</feature>
<dbReference type="GO" id="GO:0005840">
    <property type="term" value="C:ribosome"/>
    <property type="evidence" value="ECO:0007669"/>
    <property type="project" value="UniProtKB-KW"/>
</dbReference>
<keyword evidence="4 7" id="KW-0689">Ribosomal protein</keyword>
<organism evidence="9 10">
    <name type="scientific">Buchnera aphidicola</name>
    <name type="common">Cinara strobi</name>
    <dbReference type="NCBI Taxonomy" id="1921549"/>
    <lineage>
        <taxon>Bacteria</taxon>
        <taxon>Pseudomonadati</taxon>
        <taxon>Pseudomonadota</taxon>
        <taxon>Gammaproteobacteria</taxon>
        <taxon>Enterobacterales</taxon>
        <taxon>Erwiniaceae</taxon>
        <taxon>Buchnera</taxon>
    </lineage>
</organism>
<evidence type="ECO:0000256" key="7">
    <source>
        <dbReference type="HAMAP-Rule" id="MF_00503"/>
    </source>
</evidence>
<accession>A0A3B1E829</accession>
<dbReference type="GO" id="GO:0003735">
    <property type="term" value="F:structural constituent of ribosome"/>
    <property type="evidence" value="ECO:0007669"/>
    <property type="project" value="InterPro"/>
</dbReference>
<dbReference type="EMBL" id="LR025085">
    <property type="protein sequence ID" value="VAX76877.1"/>
    <property type="molecule type" value="Genomic_DNA"/>
</dbReference>
<evidence type="ECO:0000256" key="6">
    <source>
        <dbReference type="ARBA" id="ARBA00035292"/>
    </source>
</evidence>
<proteinExistence type="inferred from homology"/>
<sequence>MKVILLNTIGKIGRKGKLIKVKNGYARNYLIPTKQALLATKENIELFEKNKIFKEKEESKKINHSIQRINIIKSIGAIVFFMKSSEKKKIFGSIGIKDIISNFYHMGILIHKHEIHLPKGLLRYLGLHQAIFTPYKNMSTTFTISILSK</sequence>
<dbReference type="Gene3D" id="3.10.430.100">
    <property type="entry name" value="Ribosomal protein L9, C-terminal domain"/>
    <property type="match status" value="1"/>
</dbReference>
<evidence type="ECO:0000256" key="4">
    <source>
        <dbReference type="ARBA" id="ARBA00022980"/>
    </source>
</evidence>
<name>A0A3B1E829_9GAMM</name>
<dbReference type="InterPro" id="IPR020069">
    <property type="entry name" value="Ribosomal_bL9_C"/>
</dbReference>
<dbReference type="AlphaFoldDB" id="A0A3B1E829"/>
<evidence type="ECO:0000256" key="5">
    <source>
        <dbReference type="ARBA" id="ARBA00023274"/>
    </source>
</evidence>
<comment type="similarity">
    <text evidence="1 7">Belongs to the bacterial ribosomal protein bL9 family.</text>
</comment>
<keyword evidence="3 7" id="KW-0694">RNA-binding</keyword>
<dbReference type="InterPro" id="IPR020070">
    <property type="entry name" value="Ribosomal_bL9_N"/>
</dbReference>
<dbReference type="InterPro" id="IPR020594">
    <property type="entry name" value="Ribosomal_bL9_bac/chp"/>
</dbReference>
<evidence type="ECO:0000313" key="10">
    <source>
        <dbReference type="Proteomes" id="UP000271849"/>
    </source>
</evidence>